<gene>
    <name evidence="1" type="ORF">BOX15_Mlig020123g1</name>
</gene>
<dbReference type="PANTHER" id="PTHR33053">
    <property type="entry name" value="PROTEIN, PUTATIVE-RELATED"/>
    <property type="match status" value="1"/>
</dbReference>
<dbReference type="AlphaFoldDB" id="A0A267GPQ5"/>
<sequence length="681" mass="77797">ISHLWFLITKKKHERNVKKLMKKIIHSKYQVRTARSNSNCLESASTELEASLFLEACSTDGPNLQSRSNSSEIIDQIDQSSIASSTSIDVWPEASSTSENSIPDDSINQFIKQWVIKFNIPIYSLDVLLPRLQEKYPTLPKCGKTLLKANLPQPIIQAISTGQIAYFGLRCFLNNKDFSFCNQADLVVFVDGFSLAKSSTSSCWAVLGLLGSNETPFVIAIYQGHVKPTASELMSPLINEINELMSDPSQTRLNLKYILADTPARALIKCIKGHTAFYSYDRCVIRGQRVEGRIVFDDFSVVPLRSNQSFRSKIDHHHHSGTSPLLALATFNMISQLPYDFMHLLCLGVVKRMISFWHCGPLGISRLTSRARVAISERLELIRTFMPSEFNRKTRPLAQYKLWKATEFRTFLLYTGICALKNNWIPRQIFRNFCLLFIIARIMCSSSIEGHRKNMVARLIRVYLRSCKQSYSRIFLVYNLHALLHLPDDCELYGCLDSFSAFRFENALGFLRRRVRSGNLPFMQLVNRIREVTQVTTVNLQGSQQKNIEFFKKVSDCLPRNIAQQIDFQPIFFAQAKFQGLQLSVKHQRDSYFSFNGVATKLSKIFTRADCSSIYVIARCFKQKEDYFNFPCNSKSLGIFIASKLSDTFVMFELTDPVTKLFAMPLGEDYDEESVLIVPMI</sequence>
<dbReference type="OrthoDB" id="10036512at2759"/>
<dbReference type="Proteomes" id="UP000215902">
    <property type="component" value="Unassembled WGS sequence"/>
</dbReference>
<proteinExistence type="predicted"/>
<dbReference type="EMBL" id="NIVC01000206">
    <property type="protein sequence ID" value="PAA88008.1"/>
    <property type="molecule type" value="Genomic_DNA"/>
</dbReference>
<evidence type="ECO:0000313" key="2">
    <source>
        <dbReference type="Proteomes" id="UP000215902"/>
    </source>
</evidence>
<keyword evidence="2" id="KW-1185">Reference proteome</keyword>
<organism evidence="1 2">
    <name type="scientific">Macrostomum lignano</name>
    <dbReference type="NCBI Taxonomy" id="282301"/>
    <lineage>
        <taxon>Eukaryota</taxon>
        <taxon>Metazoa</taxon>
        <taxon>Spiralia</taxon>
        <taxon>Lophotrochozoa</taxon>
        <taxon>Platyhelminthes</taxon>
        <taxon>Rhabditophora</taxon>
        <taxon>Macrostomorpha</taxon>
        <taxon>Macrostomida</taxon>
        <taxon>Macrostomidae</taxon>
        <taxon>Macrostomum</taxon>
    </lineage>
</organism>
<dbReference type="PANTHER" id="PTHR33053:SF9">
    <property type="entry name" value="AGAP000105-PA"/>
    <property type="match status" value="1"/>
</dbReference>
<accession>A0A267GPQ5</accession>
<comment type="caution">
    <text evidence="1">The sequence shown here is derived from an EMBL/GenBank/DDBJ whole genome shotgun (WGS) entry which is preliminary data.</text>
</comment>
<dbReference type="STRING" id="282301.A0A267GPQ5"/>
<reference evidence="1 2" key="1">
    <citation type="submission" date="2017-06" db="EMBL/GenBank/DDBJ databases">
        <title>A platform for efficient transgenesis in Macrostomum lignano, a flatworm model organism for stem cell research.</title>
        <authorList>
            <person name="Berezikov E."/>
        </authorList>
    </citation>
    <scope>NUCLEOTIDE SEQUENCE [LARGE SCALE GENOMIC DNA]</scope>
    <source>
        <strain evidence="1">DV1</strain>
        <tissue evidence="1">Whole organism</tissue>
    </source>
</reference>
<evidence type="ECO:0000313" key="1">
    <source>
        <dbReference type="EMBL" id="PAA88008.1"/>
    </source>
</evidence>
<protein>
    <submittedName>
        <fullName evidence="1">Uncharacterized protein</fullName>
    </submittedName>
</protein>
<name>A0A267GPQ5_9PLAT</name>
<feature type="non-terminal residue" evidence="1">
    <location>
        <position position="1"/>
    </location>
</feature>